<keyword evidence="2" id="KW-1185">Reference proteome</keyword>
<evidence type="ECO:0008006" key="3">
    <source>
        <dbReference type="Google" id="ProtNLM"/>
    </source>
</evidence>
<gene>
    <name evidence="1" type="ORF">JIN87_01585</name>
</gene>
<dbReference type="PROSITE" id="PS51257">
    <property type="entry name" value="PROKAR_LIPOPROTEIN"/>
    <property type="match status" value="1"/>
</dbReference>
<protein>
    <recommendedName>
        <fullName evidence="3">Lipoprotein</fullName>
    </recommendedName>
</protein>
<sequence length="126" mass="14007">MKKTPLIATTLIAASLLGTGCTIISSHSKTHVSGTTVNQETLSKVEPGYTSKSWLISALGEPNSITPPSSEDGVEILRYTSKQVTDRHAHLLLIFNDHSTNVKEETYLFEFKDGILNRYWKEVSKR</sequence>
<name>A0A934RVF0_9BACT</name>
<comment type="caution">
    <text evidence="1">The sequence shown here is derived from an EMBL/GenBank/DDBJ whole genome shotgun (WGS) entry which is preliminary data.</text>
</comment>
<evidence type="ECO:0000313" key="1">
    <source>
        <dbReference type="EMBL" id="MBK1875536.1"/>
    </source>
</evidence>
<dbReference type="AlphaFoldDB" id="A0A934RVF0"/>
<proteinExistence type="predicted"/>
<dbReference type="Proteomes" id="UP000617628">
    <property type="component" value="Unassembled WGS sequence"/>
</dbReference>
<organism evidence="1 2">
    <name type="scientific">Pelagicoccus mobilis</name>
    <dbReference type="NCBI Taxonomy" id="415221"/>
    <lineage>
        <taxon>Bacteria</taxon>
        <taxon>Pseudomonadati</taxon>
        <taxon>Verrucomicrobiota</taxon>
        <taxon>Opitutia</taxon>
        <taxon>Puniceicoccales</taxon>
        <taxon>Pelagicoccaceae</taxon>
        <taxon>Pelagicoccus</taxon>
    </lineage>
</organism>
<evidence type="ECO:0000313" key="2">
    <source>
        <dbReference type="Proteomes" id="UP000617628"/>
    </source>
</evidence>
<dbReference type="RefSeq" id="WP_200353752.1">
    <property type="nucleotide sequence ID" value="NZ_JAENIL010000002.1"/>
</dbReference>
<dbReference type="EMBL" id="JAENIL010000002">
    <property type="protein sequence ID" value="MBK1875536.1"/>
    <property type="molecule type" value="Genomic_DNA"/>
</dbReference>
<accession>A0A934RVF0</accession>
<reference evidence="1" key="1">
    <citation type="submission" date="2021-01" db="EMBL/GenBank/DDBJ databases">
        <title>Modified the classification status of verrucomicrobia.</title>
        <authorList>
            <person name="Feng X."/>
        </authorList>
    </citation>
    <scope>NUCLEOTIDE SEQUENCE</scope>
    <source>
        <strain evidence="1">KCTC 13126</strain>
    </source>
</reference>